<dbReference type="InterPro" id="IPR007065">
    <property type="entry name" value="HPP"/>
</dbReference>
<feature type="domain" description="HPP transmembrane region" evidence="2">
    <location>
        <begin position="1"/>
        <end position="139"/>
    </location>
</feature>
<gene>
    <name evidence="3" type="ORF">EHS15_10500</name>
</gene>
<dbReference type="AlphaFoldDB" id="A0A4R9LXV2"/>
<reference evidence="3" key="1">
    <citation type="journal article" date="2019" name="PLoS Negl. Trop. Dis.">
        <title>Revisiting the worldwide diversity of Leptospira species in the environment.</title>
        <authorList>
            <person name="Vincent A.T."/>
            <person name="Schiettekatte O."/>
            <person name="Bourhy P."/>
            <person name="Veyrier F.J."/>
            <person name="Picardeau M."/>
        </authorList>
    </citation>
    <scope>NUCLEOTIDE SEQUENCE [LARGE SCALE GENOMIC DNA]</scope>
    <source>
        <strain evidence="3">201300427</strain>
    </source>
</reference>
<keyword evidence="1" id="KW-0812">Transmembrane</keyword>
<dbReference type="Proteomes" id="UP000298058">
    <property type="component" value="Unassembled WGS sequence"/>
</dbReference>
<feature type="transmembrane region" description="Helical" evidence="1">
    <location>
        <begin position="111"/>
        <end position="133"/>
    </location>
</feature>
<evidence type="ECO:0000313" key="4">
    <source>
        <dbReference type="Proteomes" id="UP000298058"/>
    </source>
</evidence>
<keyword evidence="1" id="KW-1133">Transmembrane helix</keyword>
<evidence type="ECO:0000259" key="2">
    <source>
        <dbReference type="Pfam" id="PF04982"/>
    </source>
</evidence>
<dbReference type="InterPro" id="IPR058581">
    <property type="entry name" value="TM_HPP"/>
</dbReference>
<dbReference type="EMBL" id="RQHW01000036">
    <property type="protein sequence ID" value="TGN19110.1"/>
    <property type="molecule type" value="Genomic_DNA"/>
</dbReference>
<feature type="transmembrane region" description="Helical" evidence="1">
    <location>
        <begin position="56"/>
        <end position="86"/>
    </location>
</feature>
<sequence length="143" mass="15094">MIGSCISIWSILAITELFGHQLLIGSFGASVVLLFSAPDSALAQPRNLVGGHLISAITAVVIYAAFGSSFLMIGLAVGISILLMYLTHTIHPPGGATAIIGVMGQAGPDFIIFPVLTGALILLLNALLINNFVHHRKYPNVWF</sequence>
<dbReference type="OrthoDB" id="9811720at2"/>
<dbReference type="PANTHER" id="PTHR33741">
    <property type="entry name" value="TRANSMEMBRANE PROTEIN DDB_G0269096-RELATED"/>
    <property type="match status" value="1"/>
</dbReference>
<organism evidence="3 4">
    <name type="scientific">Leptospira idonii</name>
    <dbReference type="NCBI Taxonomy" id="1193500"/>
    <lineage>
        <taxon>Bacteria</taxon>
        <taxon>Pseudomonadati</taxon>
        <taxon>Spirochaetota</taxon>
        <taxon>Spirochaetia</taxon>
        <taxon>Leptospirales</taxon>
        <taxon>Leptospiraceae</taxon>
        <taxon>Leptospira</taxon>
    </lineage>
</organism>
<keyword evidence="4" id="KW-1185">Reference proteome</keyword>
<evidence type="ECO:0000256" key="1">
    <source>
        <dbReference type="SAM" id="Phobius"/>
    </source>
</evidence>
<feature type="transmembrane region" description="Helical" evidence="1">
    <location>
        <begin position="6"/>
        <end position="35"/>
    </location>
</feature>
<proteinExistence type="predicted"/>
<evidence type="ECO:0000313" key="3">
    <source>
        <dbReference type="EMBL" id="TGN19110.1"/>
    </source>
</evidence>
<protein>
    <submittedName>
        <fullName evidence="3">HPP family protein</fullName>
    </submittedName>
</protein>
<comment type="caution">
    <text evidence="3">The sequence shown here is derived from an EMBL/GenBank/DDBJ whole genome shotgun (WGS) entry which is preliminary data.</text>
</comment>
<keyword evidence="1" id="KW-0472">Membrane</keyword>
<accession>A0A4R9LXV2</accession>
<dbReference type="Pfam" id="PF04982">
    <property type="entry name" value="TM_HPP"/>
    <property type="match status" value="1"/>
</dbReference>
<name>A0A4R9LXV2_9LEPT</name>
<dbReference type="PANTHER" id="PTHR33741:SF5">
    <property type="entry name" value="TRANSMEMBRANE PROTEIN DDB_G0269096-RELATED"/>
    <property type="match status" value="1"/>
</dbReference>